<dbReference type="InterPro" id="IPR052126">
    <property type="entry name" value="Spindle_Org/Thrombomodulin"/>
</dbReference>
<keyword evidence="5" id="KW-1185">Reference proteome</keyword>
<comment type="caution">
    <text evidence="4">The sequence shown here is derived from an EMBL/GenBank/DDBJ whole genome shotgun (WGS) entry which is preliminary data.</text>
</comment>
<evidence type="ECO:0000313" key="4">
    <source>
        <dbReference type="EMBL" id="CAB9520896.1"/>
    </source>
</evidence>
<dbReference type="PANTHER" id="PTHR24036">
    <property type="entry name" value="SKELETOR-RELATED"/>
    <property type="match status" value="1"/>
</dbReference>
<dbReference type="Pfam" id="PF10517">
    <property type="entry name" value="DM13"/>
    <property type="match status" value="1"/>
</dbReference>
<dbReference type="Proteomes" id="UP001153069">
    <property type="component" value="Unassembled WGS sequence"/>
</dbReference>
<feature type="domain" description="DM13" evidence="3">
    <location>
        <begin position="21"/>
        <end position="137"/>
    </location>
</feature>
<organism evidence="4 5">
    <name type="scientific">Seminavis robusta</name>
    <dbReference type="NCBI Taxonomy" id="568900"/>
    <lineage>
        <taxon>Eukaryota</taxon>
        <taxon>Sar</taxon>
        <taxon>Stramenopiles</taxon>
        <taxon>Ochrophyta</taxon>
        <taxon>Bacillariophyta</taxon>
        <taxon>Bacillariophyceae</taxon>
        <taxon>Bacillariophycidae</taxon>
        <taxon>Naviculales</taxon>
        <taxon>Naviculaceae</taxon>
        <taxon>Seminavis</taxon>
    </lineage>
</organism>
<dbReference type="OrthoDB" id="6485817at2759"/>
<sequence length="180" mass="19596">MMNWKLILMSLACLWVGAVRGEVSLGILSGGKSDEMDVGGEVVVISDQVIEIRDFTYNGEAPDALFWADNNVEPSKDGLMLLPASQNCSALKLEAYDGSQTLSVEFPEGTKVTDYLGGSISVWCRAMQVNLGQIVMPATLDIGLFDAVPTVCSAQELSFLDSILARLNVFWEVVQWLIVD</sequence>
<feature type="chain" id="PRO_5040398737" evidence="2">
    <location>
        <begin position="22"/>
        <end position="180"/>
    </location>
</feature>
<dbReference type="SMART" id="SM00686">
    <property type="entry name" value="DM13"/>
    <property type="match status" value="1"/>
</dbReference>
<gene>
    <name evidence="4" type="ORF">SEMRO_1144_G246060.1</name>
</gene>
<name>A0A9N8EG92_9STRA</name>
<dbReference type="EMBL" id="CAICTM010001142">
    <property type="protein sequence ID" value="CAB9520896.1"/>
    <property type="molecule type" value="Genomic_DNA"/>
</dbReference>
<keyword evidence="2" id="KW-0732">Signal</keyword>
<protein>
    <submittedName>
        <fullName evidence="4">Protein Skeletor, isoforms</fullName>
    </submittedName>
</protein>
<feature type="signal peptide" evidence="2">
    <location>
        <begin position="1"/>
        <end position="21"/>
    </location>
</feature>
<evidence type="ECO:0000313" key="5">
    <source>
        <dbReference type="Proteomes" id="UP001153069"/>
    </source>
</evidence>
<keyword evidence="1" id="KW-0677">Repeat</keyword>
<accession>A0A9N8EG92</accession>
<dbReference type="AlphaFoldDB" id="A0A9N8EG92"/>
<evidence type="ECO:0000256" key="2">
    <source>
        <dbReference type="SAM" id="SignalP"/>
    </source>
</evidence>
<dbReference type="PROSITE" id="PS51549">
    <property type="entry name" value="DM13"/>
    <property type="match status" value="1"/>
</dbReference>
<proteinExistence type="predicted"/>
<reference evidence="4" key="1">
    <citation type="submission" date="2020-06" db="EMBL/GenBank/DDBJ databases">
        <authorList>
            <consortium name="Plant Systems Biology data submission"/>
        </authorList>
    </citation>
    <scope>NUCLEOTIDE SEQUENCE</scope>
    <source>
        <strain evidence="4">D6</strain>
    </source>
</reference>
<dbReference type="PANTHER" id="PTHR24036:SF5">
    <property type="entry name" value="THROMBOMODULIN"/>
    <property type="match status" value="1"/>
</dbReference>
<evidence type="ECO:0000256" key="1">
    <source>
        <dbReference type="ARBA" id="ARBA00022737"/>
    </source>
</evidence>
<evidence type="ECO:0000259" key="3">
    <source>
        <dbReference type="PROSITE" id="PS51549"/>
    </source>
</evidence>
<dbReference type="InterPro" id="IPR019545">
    <property type="entry name" value="DM13_domain"/>
</dbReference>